<dbReference type="InterPro" id="IPR000412">
    <property type="entry name" value="ABC_2_transport"/>
</dbReference>
<keyword evidence="3 5" id="KW-1133">Transmembrane helix</keyword>
<name>A0A538TNS3_UNCEI</name>
<evidence type="ECO:0000313" key="8">
    <source>
        <dbReference type="Proteomes" id="UP000317691"/>
    </source>
</evidence>
<feature type="transmembrane region" description="Helical" evidence="5">
    <location>
        <begin position="106"/>
        <end position="130"/>
    </location>
</feature>
<dbReference type="InterPro" id="IPR051784">
    <property type="entry name" value="Nod_factor_ABC_transporter"/>
</dbReference>
<dbReference type="PANTHER" id="PTHR43229">
    <property type="entry name" value="NODULATION PROTEIN J"/>
    <property type="match status" value="1"/>
</dbReference>
<evidence type="ECO:0000256" key="5">
    <source>
        <dbReference type="RuleBase" id="RU361157"/>
    </source>
</evidence>
<dbReference type="Pfam" id="PF01061">
    <property type="entry name" value="ABC2_membrane"/>
    <property type="match status" value="1"/>
</dbReference>
<dbReference type="InterPro" id="IPR013525">
    <property type="entry name" value="ABC2_TM"/>
</dbReference>
<gene>
    <name evidence="7" type="ORF">E6K79_05475</name>
</gene>
<evidence type="ECO:0000259" key="6">
    <source>
        <dbReference type="PROSITE" id="PS51012"/>
    </source>
</evidence>
<feature type="transmembrane region" description="Helical" evidence="5">
    <location>
        <begin position="137"/>
        <end position="160"/>
    </location>
</feature>
<proteinExistence type="inferred from homology"/>
<accession>A0A538TNS3</accession>
<dbReference type="GO" id="GO:0140359">
    <property type="term" value="F:ABC-type transporter activity"/>
    <property type="evidence" value="ECO:0007669"/>
    <property type="project" value="InterPro"/>
</dbReference>
<feature type="transmembrane region" description="Helical" evidence="5">
    <location>
        <begin position="221"/>
        <end position="242"/>
    </location>
</feature>
<dbReference type="EMBL" id="VBOZ01000014">
    <property type="protein sequence ID" value="TMQ65264.1"/>
    <property type="molecule type" value="Genomic_DNA"/>
</dbReference>
<feature type="domain" description="ABC transmembrane type-2" evidence="6">
    <location>
        <begin position="17"/>
        <end position="247"/>
    </location>
</feature>
<evidence type="ECO:0000256" key="4">
    <source>
        <dbReference type="ARBA" id="ARBA00023136"/>
    </source>
</evidence>
<dbReference type="InterPro" id="IPR047817">
    <property type="entry name" value="ABC2_TM_bact-type"/>
</dbReference>
<sequence>MRVWQRDADVYFTTWKTEFLPPLLEPILYVFAFGLGLGKLIHEVHYQGRSLGYLPFMAPGVIAIAVMFWAFFETTFSSYVRMYYQKTYDAIVATPLLVEDVILGEILWATTKAVIAATIMLLVLTALRLVAWPSGLLVIPIAAVGGLLFAGLGLVTTSMVKAISQFNVAIFLVIMPMFTFGGTFFPIDILPRWALAVAWCLPLTHISLLTRAAVLGWPHPMAVWSALYVGVAALGLTALALWRMKRRLVP</sequence>
<dbReference type="GO" id="GO:0043190">
    <property type="term" value="C:ATP-binding cassette (ABC) transporter complex"/>
    <property type="evidence" value="ECO:0007669"/>
    <property type="project" value="InterPro"/>
</dbReference>
<dbReference type="PIRSF" id="PIRSF006648">
    <property type="entry name" value="DrrB"/>
    <property type="match status" value="1"/>
</dbReference>
<keyword evidence="5" id="KW-0813">Transport</keyword>
<dbReference type="PRINTS" id="PR00164">
    <property type="entry name" value="ABC2TRNSPORT"/>
</dbReference>
<dbReference type="Proteomes" id="UP000317691">
    <property type="component" value="Unassembled WGS sequence"/>
</dbReference>
<comment type="similarity">
    <text evidence="5">Belongs to the ABC-2 integral membrane protein family.</text>
</comment>
<dbReference type="PANTHER" id="PTHR43229:SF2">
    <property type="entry name" value="NODULATION PROTEIN J"/>
    <property type="match status" value="1"/>
</dbReference>
<comment type="subcellular location">
    <subcellularLocation>
        <location evidence="5">Cell membrane</location>
        <topology evidence="5">Multi-pass membrane protein</topology>
    </subcellularLocation>
    <subcellularLocation>
        <location evidence="1">Membrane</location>
        <topology evidence="1">Multi-pass membrane protein</topology>
    </subcellularLocation>
</comment>
<comment type="caution">
    <text evidence="7">The sequence shown here is derived from an EMBL/GenBank/DDBJ whole genome shotgun (WGS) entry which is preliminary data.</text>
</comment>
<evidence type="ECO:0000256" key="2">
    <source>
        <dbReference type="ARBA" id="ARBA00022692"/>
    </source>
</evidence>
<dbReference type="AlphaFoldDB" id="A0A538TNS3"/>
<keyword evidence="2 5" id="KW-0812">Transmembrane</keyword>
<feature type="transmembrane region" description="Helical" evidence="5">
    <location>
        <begin position="166"/>
        <end position="187"/>
    </location>
</feature>
<keyword evidence="4 5" id="KW-0472">Membrane</keyword>
<feature type="transmembrane region" description="Helical" evidence="5">
    <location>
        <begin position="20"/>
        <end position="41"/>
    </location>
</feature>
<evidence type="ECO:0000256" key="1">
    <source>
        <dbReference type="ARBA" id="ARBA00004141"/>
    </source>
</evidence>
<protein>
    <recommendedName>
        <fullName evidence="5">Transport permease protein</fullName>
    </recommendedName>
</protein>
<feature type="transmembrane region" description="Helical" evidence="5">
    <location>
        <begin position="53"/>
        <end position="72"/>
    </location>
</feature>
<reference evidence="7 8" key="1">
    <citation type="journal article" date="2019" name="Nat. Microbiol.">
        <title>Mediterranean grassland soil C-N compound turnover is dependent on rainfall and depth, and is mediated by genomically divergent microorganisms.</title>
        <authorList>
            <person name="Diamond S."/>
            <person name="Andeer P.F."/>
            <person name="Li Z."/>
            <person name="Crits-Christoph A."/>
            <person name="Burstein D."/>
            <person name="Anantharaman K."/>
            <person name="Lane K.R."/>
            <person name="Thomas B.C."/>
            <person name="Pan C."/>
            <person name="Northen T.R."/>
            <person name="Banfield J.F."/>
        </authorList>
    </citation>
    <scope>NUCLEOTIDE SEQUENCE [LARGE SCALE GENOMIC DNA]</scope>
    <source>
        <strain evidence="7">WS_9</strain>
    </source>
</reference>
<evidence type="ECO:0000256" key="3">
    <source>
        <dbReference type="ARBA" id="ARBA00022989"/>
    </source>
</evidence>
<keyword evidence="5" id="KW-1003">Cell membrane</keyword>
<organism evidence="7 8">
    <name type="scientific">Eiseniibacteriota bacterium</name>
    <dbReference type="NCBI Taxonomy" id="2212470"/>
    <lineage>
        <taxon>Bacteria</taxon>
        <taxon>Candidatus Eiseniibacteriota</taxon>
    </lineage>
</organism>
<evidence type="ECO:0000313" key="7">
    <source>
        <dbReference type="EMBL" id="TMQ65264.1"/>
    </source>
</evidence>
<dbReference type="PROSITE" id="PS51012">
    <property type="entry name" value="ABC_TM2"/>
    <property type="match status" value="1"/>
</dbReference>